<keyword evidence="3" id="KW-1185">Reference proteome</keyword>
<reference evidence="2 3" key="1">
    <citation type="submission" date="2021-06" db="EMBL/GenBank/DDBJ databases">
        <title>Caerostris extrusa draft genome.</title>
        <authorList>
            <person name="Kono N."/>
            <person name="Arakawa K."/>
        </authorList>
    </citation>
    <scope>NUCLEOTIDE SEQUENCE [LARGE SCALE GENOMIC DNA]</scope>
</reference>
<evidence type="ECO:0000313" key="3">
    <source>
        <dbReference type="Proteomes" id="UP001054945"/>
    </source>
</evidence>
<gene>
    <name evidence="2" type="ORF">CEXT_114291</name>
</gene>
<protein>
    <submittedName>
        <fullName evidence="2">Uncharacterized protein</fullName>
    </submittedName>
</protein>
<evidence type="ECO:0000313" key="2">
    <source>
        <dbReference type="EMBL" id="GIZ03524.1"/>
    </source>
</evidence>
<dbReference type="Proteomes" id="UP001054945">
    <property type="component" value="Unassembled WGS sequence"/>
</dbReference>
<keyword evidence="1" id="KW-1133">Transmembrane helix</keyword>
<name>A0AAV4YAN4_CAEEX</name>
<accession>A0AAV4YAN4</accession>
<dbReference type="EMBL" id="BPLR01001616">
    <property type="protein sequence ID" value="GIZ03524.1"/>
    <property type="molecule type" value="Genomic_DNA"/>
</dbReference>
<keyword evidence="1" id="KW-0812">Transmembrane</keyword>
<dbReference type="AlphaFoldDB" id="A0AAV4YAN4"/>
<comment type="caution">
    <text evidence="2">The sequence shown here is derived from an EMBL/GenBank/DDBJ whole genome shotgun (WGS) entry which is preliminary data.</text>
</comment>
<sequence>MRIRGLVRTKCSASRGPGKQLCSCEDEFKFRFWEIKVAFKKLFRTNSFFPPVFHLPCRIFRHAFFPLILLGIVRIAMSFVLSENYRNITHQIFHKRFYNIPCNAMFPNNTTGISSK</sequence>
<organism evidence="2 3">
    <name type="scientific">Caerostris extrusa</name>
    <name type="common">Bark spider</name>
    <name type="synonym">Caerostris bankana</name>
    <dbReference type="NCBI Taxonomy" id="172846"/>
    <lineage>
        <taxon>Eukaryota</taxon>
        <taxon>Metazoa</taxon>
        <taxon>Ecdysozoa</taxon>
        <taxon>Arthropoda</taxon>
        <taxon>Chelicerata</taxon>
        <taxon>Arachnida</taxon>
        <taxon>Araneae</taxon>
        <taxon>Araneomorphae</taxon>
        <taxon>Entelegynae</taxon>
        <taxon>Araneoidea</taxon>
        <taxon>Araneidae</taxon>
        <taxon>Caerostris</taxon>
    </lineage>
</organism>
<keyword evidence="1" id="KW-0472">Membrane</keyword>
<evidence type="ECO:0000256" key="1">
    <source>
        <dbReference type="SAM" id="Phobius"/>
    </source>
</evidence>
<proteinExistence type="predicted"/>
<feature type="transmembrane region" description="Helical" evidence="1">
    <location>
        <begin position="63"/>
        <end position="81"/>
    </location>
</feature>